<dbReference type="EMBL" id="JAVXUO010001184">
    <property type="protein sequence ID" value="KAK2985185.1"/>
    <property type="molecule type" value="Genomic_DNA"/>
</dbReference>
<dbReference type="PANTHER" id="PTHR31052">
    <property type="entry name" value="COBRA-LIKE PROTEIN 7"/>
    <property type="match status" value="1"/>
</dbReference>
<dbReference type="Pfam" id="PF00931">
    <property type="entry name" value="NB-ARC"/>
    <property type="match status" value="1"/>
</dbReference>
<feature type="domain" description="NB-ARC" evidence="2">
    <location>
        <begin position="169"/>
        <end position="226"/>
    </location>
</feature>
<name>A0AA88UHL8_9ASTE</name>
<reference evidence="3" key="1">
    <citation type="submission" date="2022-12" db="EMBL/GenBank/DDBJ databases">
        <title>Draft genome assemblies for two species of Escallonia (Escalloniales).</title>
        <authorList>
            <person name="Chanderbali A."/>
            <person name="Dervinis C."/>
            <person name="Anghel I."/>
            <person name="Soltis D."/>
            <person name="Soltis P."/>
            <person name="Zapata F."/>
        </authorList>
    </citation>
    <scope>NUCLEOTIDE SEQUENCE</scope>
    <source>
        <strain evidence="3">UCBG92.1500</strain>
        <tissue evidence="3">Leaf</tissue>
    </source>
</reference>
<evidence type="ECO:0000313" key="3">
    <source>
        <dbReference type="EMBL" id="KAK2985185.1"/>
    </source>
</evidence>
<organism evidence="3 4">
    <name type="scientific">Escallonia rubra</name>
    <dbReference type="NCBI Taxonomy" id="112253"/>
    <lineage>
        <taxon>Eukaryota</taxon>
        <taxon>Viridiplantae</taxon>
        <taxon>Streptophyta</taxon>
        <taxon>Embryophyta</taxon>
        <taxon>Tracheophyta</taxon>
        <taxon>Spermatophyta</taxon>
        <taxon>Magnoliopsida</taxon>
        <taxon>eudicotyledons</taxon>
        <taxon>Gunneridae</taxon>
        <taxon>Pentapetalae</taxon>
        <taxon>asterids</taxon>
        <taxon>campanulids</taxon>
        <taxon>Escalloniales</taxon>
        <taxon>Escalloniaceae</taxon>
        <taxon>Escallonia</taxon>
    </lineage>
</organism>
<accession>A0AA88UHL8</accession>
<gene>
    <name evidence="3" type="ORF">RJ640_010474</name>
</gene>
<dbReference type="InterPro" id="IPR027417">
    <property type="entry name" value="P-loop_NTPase"/>
</dbReference>
<dbReference type="Gene3D" id="1.10.8.430">
    <property type="entry name" value="Helical domain of apoptotic protease-activating factors"/>
    <property type="match status" value="1"/>
</dbReference>
<dbReference type="SUPFAM" id="SSF52540">
    <property type="entry name" value="P-loop containing nucleoside triphosphate hydrolases"/>
    <property type="match status" value="1"/>
</dbReference>
<comment type="caution">
    <text evidence="3">The sequence shown here is derived from an EMBL/GenBank/DDBJ whole genome shotgun (WGS) entry which is preliminary data.</text>
</comment>
<proteinExistence type="predicted"/>
<dbReference type="Gene3D" id="3.40.50.300">
    <property type="entry name" value="P-loop containing nucleotide triphosphate hydrolases"/>
    <property type="match status" value="1"/>
</dbReference>
<evidence type="ECO:0000259" key="2">
    <source>
        <dbReference type="Pfam" id="PF00931"/>
    </source>
</evidence>
<dbReference type="Proteomes" id="UP001187471">
    <property type="component" value="Unassembled WGS sequence"/>
</dbReference>
<dbReference type="InterPro" id="IPR002182">
    <property type="entry name" value="NB-ARC"/>
</dbReference>
<sequence length="264" mass="30411">MWVTNVRELAYDTGDVLENYIFWVASNERGGFRDILERYVYFLNECISLHQAKLELHAIKFIISELTSRLQNLWDAVFIRRSDPKAQPYRFESTLTVLNNGLEELKSWRIFVGFQHDEYLVCASNTVLTDGSSVPGLVGNGTVFCPVPQWRSEDWYRDRRRFDPDISEVLDDLWSKDAWDCLKVAFPVGSISKLVLTSRNTEVASHVDPKGLLHQPRCLDDDENLEDVDKMRKRGREMVKHCGGLPLAIIVLGGLLQTKLSFRE</sequence>
<dbReference type="AlphaFoldDB" id="A0AA88UHL8"/>
<evidence type="ECO:0000256" key="1">
    <source>
        <dbReference type="ARBA" id="ARBA00022614"/>
    </source>
</evidence>
<evidence type="ECO:0000313" key="4">
    <source>
        <dbReference type="Proteomes" id="UP001187471"/>
    </source>
</evidence>
<keyword evidence="4" id="KW-1185">Reference proteome</keyword>
<protein>
    <recommendedName>
        <fullName evidence="2">NB-ARC domain-containing protein</fullName>
    </recommendedName>
</protein>
<keyword evidence="1" id="KW-0433">Leucine-rich repeat</keyword>
<dbReference type="InterPro" id="IPR042197">
    <property type="entry name" value="Apaf_helical"/>
</dbReference>
<dbReference type="PANTHER" id="PTHR31052:SF3">
    <property type="entry name" value="COBRA-LIKE PROTEIN 7"/>
    <property type="match status" value="1"/>
</dbReference>
<dbReference type="GO" id="GO:0043531">
    <property type="term" value="F:ADP binding"/>
    <property type="evidence" value="ECO:0007669"/>
    <property type="project" value="InterPro"/>
</dbReference>